<gene>
    <name evidence="1" type="ORF">MANY_37900</name>
</gene>
<evidence type="ECO:0000313" key="2">
    <source>
        <dbReference type="Proteomes" id="UP000467249"/>
    </source>
</evidence>
<sequence>MLAENTGTGTRTVARINSAGGVRMVTTFVRTPADTVMLAHTNGYLTINRATPTAETVGMFSPAETRDATGRLVPSSYVVKKVAPQLYVLAEVIDPRPDTRR</sequence>
<dbReference type="KEGG" id="many:MANY_37900"/>
<keyword evidence="2" id="KW-1185">Reference proteome</keyword>
<dbReference type="EMBL" id="AP022620">
    <property type="protein sequence ID" value="BBZ78453.1"/>
    <property type="molecule type" value="Genomic_DNA"/>
</dbReference>
<dbReference type="RefSeq" id="WP_246224368.1">
    <property type="nucleotide sequence ID" value="NZ_AP022620.1"/>
</dbReference>
<protein>
    <submittedName>
        <fullName evidence="1">Uncharacterized protein</fullName>
    </submittedName>
</protein>
<dbReference type="AlphaFoldDB" id="A0A6N4WDI3"/>
<dbReference type="Proteomes" id="UP000467249">
    <property type="component" value="Chromosome"/>
</dbReference>
<evidence type="ECO:0000313" key="1">
    <source>
        <dbReference type="EMBL" id="BBZ78453.1"/>
    </source>
</evidence>
<proteinExistence type="predicted"/>
<reference evidence="1 2" key="1">
    <citation type="journal article" date="2019" name="Emerg. Microbes Infect.">
        <title>Comprehensive subspecies identification of 175 nontuberculous mycobacteria species based on 7547 genomic profiles.</title>
        <authorList>
            <person name="Matsumoto Y."/>
            <person name="Kinjo T."/>
            <person name="Motooka D."/>
            <person name="Nabeya D."/>
            <person name="Jung N."/>
            <person name="Uechi K."/>
            <person name="Horii T."/>
            <person name="Iida T."/>
            <person name="Fujita J."/>
            <person name="Nakamura S."/>
        </authorList>
    </citation>
    <scope>NUCLEOTIDE SEQUENCE [LARGE SCALE GENOMIC DNA]</scope>
    <source>
        <strain evidence="1 2">JCM 30275</strain>
    </source>
</reference>
<name>A0A6N4WDI3_9MYCO</name>
<accession>A0A6N4WDI3</accession>
<organism evidence="1 2">
    <name type="scientific">Mycolicibacterium anyangense</name>
    <dbReference type="NCBI Taxonomy" id="1431246"/>
    <lineage>
        <taxon>Bacteria</taxon>
        <taxon>Bacillati</taxon>
        <taxon>Actinomycetota</taxon>
        <taxon>Actinomycetes</taxon>
        <taxon>Mycobacteriales</taxon>
        <taxon>Mycobacteriaceae</taxon>
        <taxon>Mycolicibacterium</taxon>
    </lineage>
</organism>